<sequence length="122" mass="12663">MRVSLRHLRRLCLALAVVSAAVIAWGSLTPGADMPQELPWDKFNHFIAYAGLAALLRLGGLRAVTALGLAIGYGLLVEGLQLGVPGRSGADGADALANALGALAAVAACRWLLPRRFLVAHG</sequence>
<dbReference type="GeneID" id="95332868"/>
<dbReference type="KEGG" id="csa:Csal_0118"/>
<dbReference type="RefSeq" id="WP_011505428.1">
    <property type="nucleotide sequence ID" value="NC_007963.1"/>
</dbReference>
<dbReference type="Proteomes" id="UP000000239">
    <property type="component" value="Chromosome"/>
</dbReference>
<dbReference type="AlphaFoldDB" id="Q1R1C6"/>
<feature type="transmembrane region" description="Helical" evidence="1">
    <location>
        <begin position="96"/>
        <end position="113"/>
    </location>
</feature>
<keyword evidence="1" id="KW-1133">Transmembrane helix</keyword>
<reference evidence="2 3" key="1">
    <citation type="journal article" date="2011" name="Stand. Genomic Sci.">
        <title>Complete genome sequence of the halophilic and highly halotolerant Chromohalobacter salexigens type strain (1H11(T)).</title>
        <authorList>
            <person name="Copeland A."/>
            <person name="O'Connor K."/>
            <person name="Lucas S."/>
            <person name="Lapidus A."/>
            <person name="Berry K.W."/>
            <person name="Detter J.C."/>
            <person name="Del Rio T.G."/>
            <person name="Hammon N."/>
            <person name="Dalin E."/>
            <person name="Tice H."/>
            <person name="Pitluck S."/>
            <person name="Bruce D."/>
            <person name="Goodwin L."/>
            <person name="Han C."/>
            <person name="Tapia R."/>
            <person name="Saunders E."/>
            <person name="Schmutz J."/>
            <person name="Brettin T."/>
            <person name="Larimer F."/>
            <person name="Land M."/>
            <person name="Hauser L."/>
            <person name="Vargas C."/>
            <person name="Nieto J.J."/>
            <person name="Kyrpides N.C."/>
            <person name="Ivanova N."/>
            <person name="Goker M."/>
            <person name="Klenk H.P."/>
            <person name="Csonka L.N."/>
            <person name="Woyke T."/>
        </authorList>
    </citation>
    <scope>NUCLEOTIDE SEQUENCE [LARGE SCALE GENOMIC DNA]</scope>
    <source>
        <strain evidence="3">ATCC BAA-138 / DSM 3043 / CIP 106854 / NCIMB 13768 / 1H11</strain>
    </source>
</reference>
<evidence type="ECO:0000313" key="3">
    <source>
        <dbReference type="Proteomes" id="UP000000239"/>
    </source>
</evidence>
<evidence type="ECO:0000313" key="2">
    <source>
        <dbReference type="EMBL" id="ABE57482.1"/>
    </source>
</evidence>
<feature type="transmembrane region" description="Helical" evidence="1">
    <location>
        <begin position="66"/>
        <end position="84"/>
    </location>
</feature>
<organism evidence="2 3">
    <name type="scientific">Chromohalobacter israelensis (strain ATCC BAA-138 / DSM 3043 / CIP 106854 / NCIMB 13768 / 1H11)</name>
    <name type="common">Chromohalobacter salexigens</name>
    <dbReference type="NCBI Taxonomy" id="290398"/>
    <lineage>
        <taxon>Bacteria</taxon>
        <taxon>Pseudomonadati</taxon>
        <taxon>Pseudomonadota</taxon>
        <taxon>Gammaproteobacteria</taxon>
        <taxon>Oceanospirillales</taxon>
        <taxon>Halomonadaceae</taxon>
        <taxon>Chromohalobacter</taxon>
    </lineage>
</organism>
<proteinExistence type="predicted"/>
<evidence type="ECO:0000256" key="1">
    <source>
        <dbReference type="SAM" id="Phobius"/>
    </source>
</evidence>
<keyword evidence="1" id="KW-0812">Transmembrane</keyword>
<gene>
    <name evidence="2" type="ordered locus">Csal_0118</name>
</gene>
<dbReference type="STRING" id="290398.Csal_0118"/>
<keyword evidence="1" id="KW-0472">Membrane</keyword>
<dbReference type="EMBL" id="CP000285">
    <property type="protein sequence ID" value="ABE57482.1"/>
    <property type="molecule type" value="Genomic_DNA"/>
</dbReference>
<dbReference type="HOGENOM" id="CLU_096028_3_5_6"/>
<keyword evidence="3" id="KW-1185">Reference proteome</keyword>
<name>Q1R1C6_CHRI1</name>
<protein>
    <submittedName>
        <fullName evidence="2">VanZ like protein</fullName>
    </submittedName>
</protein>
<accession>Q1R1C6</accession>
<feature type="transmembrane region" description="Helical" evidence="1">
    <location>
        <begin position="42"/>
        <end position="59"/>
    </location>
</feature>
<dbReference type="eggNOG" id="COG5652">
    <property type="taxonomic scope" value="Bacteria"/>
</dbReference>